<dbReference type="Gene3D" id="3.40.50.2300">
    <property type="match status" value="1"/>
</dbReference>
<dbReference type="PROSITE" id="PS00622">
    <property type="entry name" value="HTH_LUXR_1"/>
    <property type="match status" value="1"/>
</dbReference>
<dbReference type="InterPro" id="IPR016032">
    <property type="entry name" value="Sig_transdc_resp-reg_C-effctor"/>
</dbReference>
<dbReference type="Proteomes" id="UP000748067">
    <property type="component" value="Unassembled WGS sequence"/>
</dbReference>
<keyword evidence="11" id="KW-1185">Reference proteome</keyword>
<dbReference type="Proteomes" id="UP000182470">
    <property type="component" value="Chromosome I"/>
</dbReference>
<dbReference type="SUPFAM" id="SSF46894">
    <property type="entry name" value="C-terminal effector domain of the bipartite response regulators"/>
    <property type="match status" value="1"/>
</dbReference>
<accession>A0A1H0CEM4</accession>
<evidence type="ECO:0000313" key="10">
    <source>
        <dbReference type="Proteomes" id="UP000182470"/>
    </source>
</evidence>
<organism evidence="9 10">
    <name type="scientific">Pseudomonas antarctica</name>
    <dbReference type="NCBI Taxonomy" id="219572"/>
    <lineage>
        <taxon>Bacteria</taxon>
        <taxon>Pseudomonadati</taxon>
        <taxon>Pseudomonadota</taxon>
        <taxon>Gammaproteobacteria</taxon>
        <taxon>Pseudomonadales</taxon>
        <taxon>Pseudomonadaceae</taxon>
        <taxon>Pseudomonas</taxon>
    </lineage>
</organism>
<evidence type="ECO:0000313" key="9">
    <source>
        <dbReference type="EMBL" id="SDN56325.1"/>
    </source>
</evidence>
<evidence type="ECO:0000259" key="6">
    <source>
        <dbReference type="PROSITE" id="PS50043"/>
    </source>
</evidence>
<evidence type="ECO:0000256" key="5">
    <source>
        <dbReference type="PROSITE-ProRule" id="PRU00169"/>
    </source>
</evidence>
<dbReference type="PANTHER" id="PTHR43214">
    <property type="entry name" value="TWO-COMPONENT RESPONSE REGULATOR"/>
    <property type="match status" value="1"/>
</dbReference>
<proteinExistence type="predicted"/>
<dbReference type="GO" id="GO:0000160">
    <property type="term" value="P:phosphorelay signal transduction system"/>
    <property type="evidence" value="ECO:0007669"/>
    <property type="project" value="InterPro"/>
</dbReference>
<dbReference type="Gene3D" id="1.10.10.10">
    <property type="entry name" value="Winged helix-like DNA-binding domain superfamily/Winged helix DNA-binding domain"/>
    <property type="match status" value="1"/>
</dbReference>
<dbReference type="InterPro" id="IPR000792">
    <property type="entry name" value="Tscrpt_reg_LuxR_C"/>
</dbReference>
<dbReference type="EMBL" id="JXDI01000004">
    <property type="protein sequence ID" value="KAF2405931.1"/>
    <property type="molecule type" value="Genomic_DNA"/>
</dbReference>
<keyword evidence="2" id="KW-0805">Transcription regulation</keyword>
<keyword evidence="1 5" id="KW-0597">Phosphoprotein</keyword>
<gene>
    <name evidence="8" type="ORF">PSAN_51520</name>
    <name evidence="9" type="ORF">SAMN04490179_4825</name>
</gene>
<feature type="modified residue" description="4-aspartylphosphate" evidence="5">
    <location>
        <position position="53"/>
    </location>
</feature>
<dbReference type="SMART" id="SM00421">
    <property type="entry name" value="HTH_LUXR"/>
    <property type="match status" value="1"/>
</dbReference>
<keyword evidence="3" id="KW-0238">DNA-binding</keyword>
<dbReference type="AlphaFoldDB" id="A0A1H0CEM4"/>
<evidence type="ECO:0000256" key="4">
    <source>
        <dbReference type="ARBA" id="ARBA00023163"/>
    </source>
</evidence>
<dbReference type="InterPro" id="IPR001789">
    <property type="entry name" value="Sig_transdc_resp-reg_receiver"/>
</dbReference>
<dbReference type="Pfam" id="PF00196">
    <property type="entry name" value="GerE"/>
    <property type="match status" value="1"/>
</dbReference>
<dbReference type="CDD" id="cd06170">
    <property type="entry name" value="LuxR_C_like"/>
    <property type="match status" value="1"/>
</dbReference>
<evidence type="ECO:0000256" key="3">
    <source>
        <dbReference type="ARBA" id="ARBA00023125"/>
    </source>
</evidence>
<dbReference type="PROSITE" id="PS50043">
    <property type="entry name" value="HTH_LUXR_2"/>
    <property type="match status" value="1"/>
</dbReference>
<reference evidence="9 10" key="2">
    <citation type="submission" date="2016-10" db="EMBL/GenBank/DDBJ databases">
        <authorList>
            <person name="de Groot N.N."/>
        </authorList>
    </citation>
    <scope>NUCLEOTIDE SEQUENCE [LARGE SCALE GENOMIC DNA]</scope>
    <source>
        <strain evidence="9 10">BS2772</strain>
    </source>
</reference>
<dbReference type="RefSeq" id="WP_083359315.1">
    <property type="nucleotide sequence ID" value="NZ_JXDI01000004.1"/>
</dbReference>
<dbReference type="PRINTS" id="PR00038">
    <property type="entry name" value="HTHLUXR"/>
</dbReference>
<dbReference type="EMBL" id="LT629704">
    <property type="protein sequence ID" value="SDN56325.1"/>
    <property type="molecule type" value="Genomic_DNA"/>
</dbReference>
<evidence type="ECO:0000256" key="1">
    <source>
        <dbReference type="ARBA" id="ARBA00022553"/>
    </source>
</evidence>
<dbReference type="GO" id="GO:0003677">
    <property type="term" value="F:DNA binding"/>
    <property type="evidence" value="ECO:0007669"/>
    <property type="project" value="UniProtKB-KW"/>
</dbReference>
<dbReference type="SMART" id="SM00448">
    <property type="entry name" value="REC"/>
    <property type="match status" value="1"/>
</dbReference>
<dbReference type="InterPro" id="IPR058245">
    <property type="entry name" value="NreC/VraR/RcsB-like_REC"/>
</dbReference>
<dbReference type="PANTHER" id="PTHR43214:SF41">
    <property type="entry name" value="NITRATE_NITRITE RESPONSE REGULATOR PROTEIN NARP"/>
    <property type="match status" value="1"/>
</dbReference>
<dbReference type="SUPFAM" id="SSF52172">
    <property type="entry name" value="CheY-like"/>
    <property type="match status" value="1"/>
</dbReference>
<dbReference type="InterPro" id="IPR039420">
    <property type="entry name" value="WalR-like"/>
</dbReference>
<feature type="domain" description="Response regulatory" evidence="7">
    <location>
        <begin position="3"/>
        <end position="118"/>
    </location>
</feature>
<feature type="domain" description="HTH luxR-type" evidence="6">
    <location>
        <begin position="140"/>
        <end position="205"/>
    </location>
</feature>
<name>A0A1H0CEM4_9PSED</name>
<evidence type="ECO:0000259" key="7">
    <source>
        <dbReference type="PROSITE" id="PS50110"/>
    </source>
</evidence>
<sequence length="207" mass="23495">MRKAIIVDDHPFIRMAIKLILNQEFIDTVAEASDGFSALSLVRQYKPDLVILDLSMPRGDGLEFMERVSRYDMNCKIIVLTSLPAKHYSKRCFMAGAVGFVNKTEELGELRSAIKTVFSGRVHFKTSNEKDSQKQVALEDMLILSSLSNRELSVFYHLVLGKSNKEISEILHISNKTVSTYKFRIYEKIGVSSVVDLAEFARRNVII</sequence>
<dbReference type="PROSITE" id="PS50110">
    <property type="entry name" value="RESPONSE_REGULATORY"/>
    <property type="match status" value="1"/>
</dbReference>
<evidence type="ECO:0000256" key="2">
    <source>
        <dbReference type="ARBA" id="ARBA00023015"/>
    </source>
</evidence>
<dbReference type="Pfam" id="PF00072">
    <property type="entry name" value="Response_reg"/>
    <property type="match status" value="1"/>
</dbReference>
<evidence type="ECO:0000313" key="11">
    <source>
        <dbReference type="Proteomes" id="UP000748067"/>
    </source>
</evidence>
<reference evidence="8 11" key="1">
    <citation type="submission" date="2015-01" db="EMBL/GenBank/DDBJ databases">
        <title>Genome Sequence of Pseudomonas antarctica CMS 35.</title>
        <authorList>
            <person name="Voget S."/>
            <person name="Chow J."/>
            <person name="Daniel R."/>
            <person name="Streit W."/>
        </authorList>
    </citation>
    <scope>NUCLEOTIDE SEQUENCE [LARGE SCALE GENOMIC DNA]</scope>
    <source>
        <strain evidence="8 11">CMS 35</strain>
    </source>
</reference>
<dbReference type="OrthoDB" id="5593303at2"/>
<keyword evidence="4" id="KW-0804">Transcription</keyword>
<dbReference type="GO" id="GO:0006355">
    <property type="term" value="P:regulation of DNA-templated transcription"/>
    <property type="evidence" value="ECO:0007669"/>
    <property type="project" value="InterPro"/>
</dbReference>
<evidence type="ECO:0000313" key="8">
    <source>
        <dbReference type="EMBL" id="KAF2405931.1"/>
    </source>
</evidence>
<dbReference type="CDD" id="cd17535">
    <property type="entry name" value="REC_NarL-like"/>
    <property type="match status" value="1"/>
</dbReference>
<dbReference type="InterPro" id="IPR036388">
    <property type="entry name" value="WH-like_DNA-bd_sf"/>
</dbReference>
<dbReference type="InterPro" id="IPR011006">
    <property type="entry name" value="CheY-like_superfamily"/>
</dbReference>
<protein>
    <submittedName>
        <fullName evidence="8 9">Transcriptional regulator</fullName>
    </submittedName>
</protein>